<dbReference type="AlphaFoldDB" id="A0A9X1VPP8"/>
<sequence>MRILPLLPAAIVLLLASSCSQAQSDSQEAKGADKASKGKHHKKKKKKDEAQASPDGGAGTKKAGGDPRFDAAAAAAIPGLRTIGSLAGVVPENSGLVPAEQAGAYYSFGDVDNPPRLFKFDLTGHLLGTVDVAAPNNDWESMSRDDQGNYYICDCGNNHSDRRNLALYRVRPDQPRQVGSIRFAYPDQTEFPPAKNARSFDCEASLWHDGKIWLFTKDLAQKRTSTVYTVPDRPGQYTAQLVTSLAIPGEVTDAALSPNGHRLVLTGRGELFLLDGNSWEDILKAMPRHVDLTGAGQTEAAYFKDDRTLLLTTEQGAIYEYTLP</sequence>
<evidence type="ECO:0000256" key="1">
    <source>
        <dbReference type="SAM" id="MobiDB-lite"/>
    </source>
</evidence>
<feature type="chain" id="PRO_5040953458" description="SMP-30/Gluconolactonase/LRE-like region domain-containing protein" evidence="2">
    <location>
        <begin position="23"/>
        <end position="324"/>
    </location>
</feature>
<protein>
    <recommendedName>
        <fullName evidence="5">SMP-30/Gluconolactonase/LRE-like region domain-containing protein</fullName>
    </recommendedName>
</protein>
<gene>
    <name evidence="3" type="ORF">MON38_20405</name>
</gene>
<evidence type="ECO:0008006" key="5">
    <source>
        <dbReference type="Google" id="ProtNLM"/>
    </source>
</evidence>
<keyword evidence="2" id="KW-0732">Signal</keyword>
<dbReference type="RefSeq" id="WP_241938003.1">
    <property type="nucleotide sequence ID" value="NZ_JALBGC010000006.1"/>
</dbReference>
<comment type="caution">
    <text evidence="3">The sequence shown here is derived from an EMBL/GenBank/DDBJ whole genome shotgun (WGS) entry which is preliminary data.</text>
</comment>
<proteinExistence type="predicted"/>
<dbReference type="SUPFAM" id="SSF50969">
    <property type="entry name" value="YVTN repeat-like/Quinoprotein amine dehydrogenase"/>
    <property type="match status" value="1"/>
</dbReference>
<evidence type="ECO:0000313" key="4">
    <source>
        <dbReference type="Proteomes" id="UP001139193"/>
    </source>
</evidence>
<keyword evidence="4" id="KW-1185">Reference proteome</keyword>
<accession>A0A9X1VPP8</accession>
<dbReference type="Proteomes" id="UP001139193">
    <property type="component" value="Unassembled WGS sequence"/>
</dbReference>
<feature type="compositionally biased region" description="Basic residues" evidence="1">
    <location>
        <begin position="37"/>
        <end position="46"/>
    </location>
</feature>
<organism evidence="3 4">
    <name type="scientific">Hymenobacter cyanobacteriorum</name>
    <dbReference type="NCBI Taxonomy" id="2926463"/>
    <lineage>
        <taxon>Bacteria</taxon>
        <taxon>Pseudomonadati</taxon>
        <taxon>Bacteroidota</taxon>
        <taxon>Cytophagia</taxon>
        <taxon>Cytophagales</taxon>
        <taxon>Hymenobacteraceae</taxon>
        <taxon>Hymenobacter</taxon>
    </lineage>
</organism>
<dbReference type="PROSITE" id="PS51257">
    <property type="entry name" value="PROKAR_LIPOPROTEIN"/>
    <property type="match status" value="1"/>
</dbReference>
<feature type="signal peptide" evidence="2">
    <location>
        <begin position="1"/>
        <end position="22"/>
    </location>
</feature>
<reference evidence="3" key="1">
    <citation type="submission" date="2022-03" db="EMBL/GenBank/DDBJ databases">
        <title>Bacterial whole genome sequence for Hymenobacter sp. DH14.</title>
        <authorList>
            <person name="Le V."/>
        </authorList>
    </citation>
    <scope>NUCLEOTIDE SEQUENCE</scope>
    <source>
        <strain evidence="3">DH14</strain>
    </source>
</reference>
<feature type="compositionally biased region" description="Basic and acidic residues" evidence="1">
    <location>
        <begin position="27"/>
        <end position="36"/>
    </location>
</feature>
<dbReference type="InterPro" id="IPR011044">
    <property type="entry name" value="Quino_amine_DH_bsu"/>
</dbReference>
<evidence type="ECO:0000256" key="2">
    <source>
        <dbReference type="SAM" id="SignalP"/>
    </source>
</evidence>
<name>A0A9X1VPP8_9BACT</name>
<dbReference type="EMBL" id="JALBGC010000006">
    <property type="protein sequence ID" value="MCI1189791.1"/>
    <property type="molecule type" value="Genomic_DNA"/>
</dbReference>
<feature type="region of interest" description="Disordered" evidence="1">
    <location>
        <begin position="25"/>
        <end position="66"/>
    </location>
</feature>
<evidence type="ECO:0000313" key="3">
    <source>
        <dbReference type="EMBL" id="MCI1189791.1"/>
    </source>
</evidence>